<reference evidence="1 2" key="1">
    <citation type="submission" date="2024-04" db="EMBL/GenBank/DDBJ databases">
        <authorList>
            <person name="Fracassetti M."/>
        </authorList>
    </citation>
    <scope>NUCLEOTIDE SEQUENCE [LARGE SCALE GENOMIC DNA]</scope>
</reference>
<gene>
    <name evidence="1" type="ORF">LTRI10_LOCUS44768</name>
</gene>
<accession>A0AAV2G2R4</accession>
<dbReference type="Proteomes" id="UP001497516">
    <property type="component" value="Chromosome 8"/>
</dbReference>
<keyword evidence="2" id="KW-1185">Reference proteome</keyword>
<dbReference type="EMBL" id="OZ034821">
    <property type="protein sequence ID" value="CAL1404955.1"/>
    <property type="molecule type" value="Genomic_DNA"/>
</dbReference>
<evidence type="ECO:0000313" key="1">
    <source>
        <dbReference type="EMBL" id="CAL1404955.1"/>
    </source>
</evidence>
<sequence length="116" mass="12310">MMFNWLPFFPGVDPKGAINSECNEVVQFLTHSHREDVTYRAMTVYRVFLMQGLGGFKTEVRASDKQLISGSVAQTTRGAATELIVPQNGLLDAAAAGVGDPTVAQNVPLDAAVAGG</sequence>
<organism evidence="1 2">
    <name type="scientific">Linum trigynum</name>
    <dbReference type="NCBI Taxonomy" id="586398"/>
    <lineage>
        <taxon>Eukaryota</taxon>
        <taxon>Viridiplantae</taxon>
        <taxon>Streptophyta</taxon>
        <taxon>Embryophyta</taxon>
        <taxon>Tracheophyta</taxon>
        <taxon>Spermatophyta</taxon>
        <taxon>Magnoliopsida</taxon>
        <taxon>eudicotyledons</taxon>
        <taxon>Gunneridae</taxon>
        <taxon>Pentapetalae</taxon>
        <taxon>rosids</taxon>
        <taxon>fabids</taxon>
        <taxon>Malpighiales</taxon>
        <taxon>Linaceae</taxon>
        <taxon>Linum</taxon>
    </lineage>
</organism>
<evidence type="ECO:0000313" key="2">
    <source>
        <dbReference type="Proteomes" id="UP001497516"/>
    </source>
</evidence>
<dbReference type="AlphaFoldDB" id="A0AAV2G2R4"/>
<proteinExistence type="predicted"/>
<protein>
    <submittedName>
        <fullName evidence="1">Uncharacterized protein</fullName>
    </submittedName>
</protein>
<name>A0AAV2G2R4_9ROSI</name>